<evidence type="ECO:0000313" key="2">
    <source>
        <dbReference type="EMBL" id="KAJ7025249.1"/>
    </source>
</evidence>
<name>A0AAD6SCD3_9AGAR</name>
<protein>
    <recommendedName>
        <fullName evidence="4">F-box domain-containing protein</fullName>
    </recommendedName>
</protein>
<feature type="compositionally biased region" description="Acidic residues" evidence="1">
    <location>
        <begin position="1438"/>
        <end position="1459"/>
    </location>
</feature>
<feature type="region of interest" description="Disordered" evidence="1">
    <location>
        <begin position="1285"/>
        <end position="1307"/>
    </location>
</feature>
<dbReference type="EMBL" id="JARJCM010000156">
    <property type="protein sequence ID" value="KAJ7025249.1"/>
    <property type="molecule type" value="Genomic_DNA"/>
</dbReference>
<organism evidence="2 3">
    <name type="scientific">Mycena alexandri</name>
    <dbReference type="NCBI Taxonomy" id="1745969"/>
    <lineage>
        <taxon>Eukaryota</taxon>
        <taxon>Fungi</taxon>
        <taxon>Dikarya</taxon>
        <taxon>Basidiomycota</taxon>
        <taxon>Agaricomycotina</taxon>
        <taxon>Agaricomycetes</taxon>
        <taxon>Agaricomycetidae</taxon>
        <taxon>Agaricales</taxon>
        <taxon>Marasmiineae</taxon>
        <taxon>Mycenaceae</taxon>
        <taxon>Mycena</taxon>
    </lineage>
</organism>
<feature type="compositionally biased region" description="Acidic residues" evidence="1">
    <location>
        <begin position="1393"/>
        <end position="1428"/>
    </location>
</feature>
<proteinExistence type="predicted"/>
<evidence type="ECO:0008006" key="4">
    <source>
        <dbReference type="Google" id="ProtNLM"/>
    </source>
</evidence>
<evidence type="ECO:0000256" key="1">
    <source>
        <dbReference type="SAM" id="MobiDB-lite"/>
    </source>
</evidence>
<gene>
    <name evidence="2" type="ORF">C8F04DRAFT_1191603</name>
</gene>
<sequence>MSTPAPSPSAPILRLPTEILALIFVDVVDPSNAQWLDIITARRNLIYVCARFRAVAESTPILWSRIYVAPAFIPYFISEAIKKTANADLFVDINPHGFRTIDDGGVRRTLKFLPFPEFLAHSVSLLRAEFYRVRSLQVCDGYRSQLFAVMEMVSSFQAQRLSSLRLSASDTYSSGAPPLPAGIRPMRLSVRRVEPLWDTPELYSQVTTISLARLSWLRWSDLQPILHFNSALRELRLSNVQCSTPLEPESVILPNVTAFKLRYETKADRRFVGFIKMPSLQSFELVVGGSGTLEGVALEMPNVLRTAAEVLVEVAQYTTNDLTALVALCTAAQISDSLTSERAAVLLAPPFGGNLLVNEWVLRDWVCRQWKMVNGEITAKVIEGDSELVQMRQKAFIGTGNTSRTVAVFFRDPDHPNNTSTYVTKFTSALAELDLTEPPLSDYNHAAICTLEGRPYDEHWAEVLSTLDIISLFKLSIRSAQLFKVVMAHVRSCQPSSNCSIQNCGSGPHDRLSSLPVELFAIILPELTFGDRLAFSKTSRKLHALCARELQVCVKDLLAGFKLVYAEIRFMQSATHAVLCGQSIAHLIDPSFFPPHIDFVAPNVTYKSVVRFLELATGKEPRAPIFNNLYTPEGHDESVKFCFPDQAQFMRVARSITNSALDCVTYSPFSHLIGAITHYGVWLAYAQTSIRGLTMPNRECIDFSDPATDDRIRSSFALLRSHFKVDFELAWAHDCGRTWECPVTPRTTVDDGCLSMFFPNHPMGHSNTPSHVYPSESSMSWSLSGRCCSLGMAQALSSADIALWQMRLRFDGYERWKRQGHLSDGAIRPFNGQIRILPFSLMPPFPLRERLEFDGTHSMHHFLANVVHGVDFVATRDRSSPGGSRWSFKRCEQDDVALPHVSYRLPVRLLFANVFGQLDYKRNMVDGGVLIRLRCPTNVSCRVQNAYDAQLEQLKQILVANAYFEDLNTIASSWLSLKAGSKVYKPKDGCFYVLVPAGLWDHVVVDADTILELDVSFSLCQREGSSMTTQSRFRLSQVLLKVFFVDYVSENFPISFYLFSQHFRSSVDMASAYLQRYIQAGPKSLAYVEYPDHLLATRDRAASYGSRFTFKDVRMTDLMPFEEPGVVWPTSTTRGTQRTFQCHLFGEILEVVQLKKEKSVAVELRCPVDATCAAESLFRAQLGALHSLIQKDCEDAAGVCTSSWFGLDAHSPGDFAPAETFWLYCVPGRAKKYTDLVDSLTAGALIDADVGFQRFEDDANATLNYYMAATRVAFLDDRMVTRRREGYTRTSHQPRQRAGSPPPAITQPTLVGCLLGLGYAATRDKERGKSNDYRPVISDQRASNMARTKQVYVKSNRIPPPGGWPAHVKVLPPRRPRARPLHTMQARRVDPTADVDSESDSENDEAETDDAEDDGDVESQDAGEEDSTEESRDTDEKDSVDESQDEDEGDGAEGESDVETESKSQPGGDGIEDVDDGGAGGEVMDDGDSSLRSLSSDDDQLYVESLPNASSLPPLFCASLAGCSDFSQTFAERFPGVHLIQAEELALVCGVNVDSLAPVSSLPPIFRELGRPFSGHNSTLRLYNASEAAFLCGSSLEAHSSSFRQAVAASDEQRRRVDATRALNATRRQIAIASSTQRRSSRFQATDGHLTSSQLETISTTEPVNAPSATPSVVKPSSPLLSIESTLPSVARAASPAMDIDTESFALPTTDHYDEIRDPEPPSVDVEPAPQVFIALWPHAMPLEDGILSVFVLPYNVLPPLMIHTKAAPHMSWECVAYVQCRVILLRLQTALREAQQFFAADAHFVAPIRATAETFWDPRQPLVQSHFGLVPGPKCPFTWIGSSRAPSCGHSQKSIH</sequence>
<keyword evidence="3" id="KW-1185">Reference proteome</keyword>
<dbReference type="Proteomes" id="UP001218188">
    <property type="component" value="Unassembled WGS sequence"/>
</dbReference>
<accession>A0AAD6SCD3</accession>
<feature type="region of interest" description="Disordered" evidence="1">
    <location>
        <begin position="1325"/>
        <end position="1495"/>
    </location>
</feature>
<feature type="region of interest" description="Disordered" evidence="1">
    <location>
        <begin position="1633"/>
        <end position="1678"/>
    </location>
</feature>
<evidence type="ECO:0000313" key="3">
    <source>
        <dbReference type="Proteomes" id="UP001218188"/>
    </source>
</evidence>
<reference evidence="2" key="1">
    <citation type="submission" date="2023-03" db="EMBL/GenBank/DDBJ databases">
        <title>Massive genome expansion in bonnet fungi (Mycena s.s.) driven by repeated elements and novel gene families across ecological guilds.</title>
        <authorList>
            <consortium name="Lawrence Berkeley National Laboratory"/>
            <person name="Harder C.B."/>
            <person name="Miyauchi S."/>
            <person name="Viragh M."/>
            <person name="Kuo A."/>
            <person name="Thoen E."/>
            <person name="Andreopoulos B."/>
            <person name="Lu D."/>
            <person name="Skrede I."/>
            <person name="Drula E."/>
            <person name="Henrissat B."/>
            <person name="Morin E."/>
            <person name="Kohler A."/>
            <person name="Barry K."/>
            <person name="LaButti K."/>
            <person name="Morin E."/>
            <person name="Salamov A."/>
            <person name="Lipzen A."/>
            <person name="Mereny Z."/>
            <person name="Hegedus B."/>
            <person name="Baldrian P."/>
            <person name="Stursova M."/>
            <person name="Weitz H."/>
            <person name="Taylor A."/>
            <person name="Grigoriev I.V."/>
            <person name="Nagy L.G."/>
            <person name="Martin F."/>
            <person name="Kauserud H."/>
        </authorList>
    </citation>
    <scope>NUCLEOTIDE SEQUENCE</scope>
    <source>
        <strain evidence="2">CBHHK200</strain>
    </source>
</reference>
<comment type="caution">
    <text evidence="2">The sequence shown here is derived from an EMBL/GenBank/DDBJ whole genome shotgun (WGS) entry which is preliminary data.</text>
</comment>
<feature type="compositionally biased region" description="Polar residues" evidence="1">
    <location>
        <begin position="1633"/>
        <end position="1670"/>
    </location>
</feature>